<dbReference type="RefSeq" id="WP_271341931.1">
    <property type="nucleotide sequence ID" value="NZ_JAQKAB010000012.1"/>
</dbReference>
<keyword evidence="1" id="KW-0472">Membrane</keyword>
<gene>
    <name evidence="2" type="ORF">PJ311_16220</name>
</gene>
<organism evidence="2 3">
    <name type="scientific">Bacillus changyiensis</name>
    <dbReference type="NCBI Taxonomy" id="3004103"/>
    <lineage>
        <taxon>Bacteria</taxon>
        <taxon>Bacillati</taxon>
        <taxon>Bacillota</taxon>
        <taxon>Bacilli</taxon>
        <taxon>Bacillales</taxon>
        <taxon>Bacillaceae</taxon>
        <taxon>Bacillus</taxon>
    </lineage>
</organism>
<keyword evidence="3" id="KW-1185">Reference proteome</keyword>
<accession>A0ABT4X7E7</accession>
<feature type="transmembrane region" description="Helical" evidence="1">
    <location>
        <begin position="7"/>
        <end position="30"/>
    </location>
</feature>
<sequence>MRTENPIIVLLTFVIGIFMFSLGSSVTNMVTSTGEWIVVSQAFGTGMIISAGLTMKNNVIVSNRMKLYSITIITAGLVFVTQFGWQRMIFIILSIGIGMMMIMRKIFEDENLLAKRLLMFIALMMVLVIISLGDYRILLSVLISLIAFSVLLISAFVVAKCIFYQSFYWYFWNDDGHHENT</sequence>
<feature type="transmembrane region" description="Helical" evidence="1">
    <location>
        <begin position="138"/>
        <end position="159"/>
    </location>
</feature>
<feature type="transmembrane region" description="Helical" evidence="1">
    <location>
        <begin position="114"/>
        <end position="132"/>
    </location>
</feature>
<keyword evidence="1" id="KW-1133">Transmembrane helix</keyword>
<name>A0ABT4X7E7_9BACI</name>
<feature type="transmembrane region" description="Helical" evidence="1">
    <location>
        <begin position="67"/>
        <end position="83"/>
    </location>
</feature>
<reference evidence="2 3" key="1">
    <citation type="submission" date="2023-01" db="EMBL/GenBank/DDBJ databases">
        <title>Bacillus changyiensis sp. nov., isolated from a coastal deposit.</title>
        <authorList>
            <person name="Xiao G."/>
            <person name="Lai Q."/>
            <person name="Hu Z."/>
            <person name="Shao Z."/>
        </authorList>
    </citation>
    <scope>NUCLEOTIDE SEQUENCE [LARGE SCALE GENOMIC DNA]</scope>
    <source>
        <strain evidence="2 3">CLL-7-23</strain>
    </source>
</reference>
<feature type="transmembrane region" description="Helical" evidence="1">
    <location>
        <begin position="36"/>
        <end position="55"/>
    </location>
</feature>
<dbReference type="EMBL" id="JAQKAB010000012">
    <property type="protein sequence ID" value="MDA7028120.1"/>
    <property type="molecule type" value="Genomic_DNA"/>
</dbReference>
<evidence type="ECO:0000313" key="2">
    <source>
        <dbReference type="EMBL" id="MDA7028120.1"/>
    </source>
</evidence>
<comment type="caution">
    <text evidence="2">The sequence shown here is derived from an EMBL/GenBank/DDBJ whole genome shotgun (WGS) entry which is preliminary data.</text>
</comment>
<protein>
    <submittedName>
        <fullName evidence="2">Uncharacterized protein</fullName>
    </submittedName>
</protein>
<dbReference type="Proteomes" id="UP001211894">
    <property type="component" value="Unassembled WGS sequence"/>
</dbReference>
<evidence type="ECO:0000256" key="1">
    <source>
        <dbReference type="SAM" id="Phobius"/>
    </source>
</evidence>
<evidence type="ECO:0000313" key="3">
    <source>
        <dbReference type="Proteomes" id="UP001211894"/>
    </source>
</evidence>
<keyword evidence="1" id="KW-0812">Transmembrane</keyword>
<feature type="transmembrane region" description="Helical" evidence="1">
    <location>
        <begin position="89"/>
        <end position="107"/>
    </location>
</feature>
<proteinExistence type="predicted"/>